<feature type="domain" description="Fibronectin type-III" evidence="3">
    <location>
        <begin position="62"/>
        <end position="157"/>
    </location>
</feature>
<dbReference type="InterPro" id="IPR017903">
    <property type="entry name" value="COS_domain"/>
</dbReference>
<dbReference type="FunFam" id="2.60.120.920:FF:000009">
    <property type="entry name" value="E3 ubiquitin-protein ligase TRIM9 isoform X1"/>
    <property type="match status" value="1"/>
</dbReference>
<evidence type="ECO:0000313" key="5">
    <source>
        <dbReference type="Ensembl" id="ENSEBUP00000019688.1"/>
    </source>
</evidence>
<name>A0A8C4QU01_EPTBU</name>
<evidence type="ECO:0000256" key="1">
    <source>
        <dbReference type="ARBA" id="ARBA00023054"/>
    </source>
</evidence>
<dbReference type="SUPFAM" id="SSF49899">
    <property type="entry name" value="Concanavalin A-like lectins/glucanases"/>
    <property type="match status" value="1"/>
</dbReference>
<dbReference type="InterPro" id="IPR043136">
    <property type="entry name" value="B30.2/SPRY_sf"/>
</dbReference>
<dbReference type="Pfam" id="PF00622">
    <property type="entry name" value="SPRY"/>
    <property type="match status" value="1"/>
</dbReference>
<keyword evidence="6" id="KW-1185">Reference proteome</keyword>
<dbReference type="InterPro" id="IPR003961">
    <property type="entry name" value="FN3_dom"/>
</dbReference>
<reference evidence="5" key="1">
    <citation type="submission" date="2025-08" db="UniProtKB">
        <authorList>
            <consortium name="Ensembl"/>
        </authorList>
    </citation>
    <scope>IDENTIFICATION</scope>
</reference>
<evidence type="ECO:0000259" key="4">
    <source>
        <dbReference type="PROSITE" id="PS51262"/>
    </source>
</evidence>
<dbReference type="FunFam" id="2.60.40.10:FF:000178">
    <property type="entry name" value="E3 ubiquitin-protein ligase TRIM9 isoform X1"/>
    <property type="match status" value="1"/>
</dbReference>
<protein>
    <submittedName>
        <fullName evidence="5">Tripartite motif containing 9</fullName>
    </submittedName>
</protein>
<dbReference type="InterPro" id="IPR036116">
    <property type="entry name" value="FN3_sf"/>
</dbReference>
<keyword evidence="1" id="KW-0175">Coiled coil</keyword>
<dbReference type="Pfam" id="PF00041">
    <property type="entry name" value="fn3"/>
    <property type="match status" value="1"/>
</dbReference>
<dbReference type="CDD" id="cd12889">
    <property type="entry name" value="SPRY_PRY_TRIM67_9"/>
    <property type="match status" value="1"/>
</dbReference>
<proteinExistence type="predicted"/>
<organism evidence="5 6">
    <name type="scientific">Eptatretus burgeri</name>
    <name type="common">Inshore hagfish</name>
    <dbReference type="NCBI Taxonomy" id="7764"/>
    <lineage>
        <taxon>Eukaryota</taxon>
        <taxon>Metazoa</taxon>
        <taxon>Chordata</taxon>
        <taxon>Craniata</taxon>
        <taxon>Vertebrata</taxon>
        <taxon>Cyclostomata</taxon>
        <taxon>Myxini</taxon>
        <taxon>Myxiniformes</taxon>
        <taxon>Myxinidae</taxon>
        <taxon>Eptatretinae</taxon>
        <taxon>Eptatretus</taxon>
    </lineage>
</organism>
<accession>A0A8C4QU01</accession>
<dbReference type="InterPro" id="IPR013783">
    <property type="entry name" value="Ig-like_fold"/>
</dbReference>
<dbReference type="InterPro" id="IPR001870">
    <property type="entry name" value="B30.2/SPRY"/>
</dbReference>
<dbReference type="PROSITE" id="PS51262">
    <property type="entry name" value="COS"/>
    <property type="match status" value="1"/>
</dbReference>
<dbReference type="Gene3D" id="2.60.40.10">
    <property type="entry name" value="Immunoglobulins"/>
    <property type="match status" value="1"/>
</dbReference>
<dbReference type="SMART" id="SM00060">
    <property type="entry name" value="FN3"/>
    <property type="match status" value="1"/>
</dbReference>
<dbReference type="SUPFAM" id="SSF49265">
    <property type="entry name" value="Fibronectin type III"/>
    <property type="match status" value="1"/>
</dbReference>
<evidence type="ECO:0000259" key="3">
    <source>
        <dbReference type="PROSITE" id="PS50853"/>
    </source>
</evidence>
<sequence>ALIWSQVAEALTRRLQQHTEQWTALGFEARVTAALDLVLDSEPLLQSIHQLDFTQRQALSPVPAAPILQLEECRLQGSVAVLAWRPQPLAPAAVEGYLLELDDGTGGEFREIYTGQETLCTVDGLHFSSTYKARVKAYNKVGAGPYSKTVLLQTSDVAWFNFDTKATHQDVALSNGDTTATCMSFDDRLVLASTPLARGVHYWELTIDRYEGQPDPAFGVARAEASRDAMLGRDEHGWAMYVDNNRSWFIHNNQHTGRAEGGIGKGSTVGVLLDLNKRSLSFFIDEMQQGLVAFLGLEGPFYPAVSLNRNVQVTLHTGLEVPEIVLEKDL</sequence>
<feature type="domain" description="COS" evidence="4">
    <location>
        <begin position="1"/>
        <end position="54"/>
    </location>
</feature>
<dbReference type="PROSITE" id="PS50853">
    <property type="entry name" value="FN3"/>
    <property type="match status" value="1"/>
</dbReference>
<dbReference type="OMA" id="QTATVAW"/>
<evidence type="ECO:0000313" key="6">
    <source>
        <dbReference type="Proteomes" id="UP000694388"/>
    </source>
</evidence>
<dbReference type="GO" id="GO:0005737">
    <property type="term" value="C:cytoplasm"/>
    <property type="evidence" value="ECO:0007669"/>
    <property type="project" value="TreeGrafter"/>
</dbReference>
<dbReference type="AlphaFoldDB" id="A0A8C4QU01"/>
<reference evidence="5" key="2">
    <citation type="submission" date="2025-09" db="UniProtKB">
        <authorList>
            <consortium name="Ensembl"/>
        </authorList>
    </citation>
    <scope>IDENTIFICATION</scope>
</reference>
<dbReference type="InterPro" id="IPR050617">
    <property type="entry name" value="E3_ligase_FN3/SPRY"/>
</dbReference>
<evidence type="ECO:0000259" key="2">
    <source>
        <dbReference type="PROSITE" id="PS50188"/>
    </source>
</evidence>
<dbReference type="InterPro" id="IPR013320">
    <property type="entry name" value="ConA-like_dom_sf"/>
</dbReference>
<dbReference type="GeneTree" id="ENSGT00940000154071"/>
<dbReference type="Proteomes" id="UP000694388">
    <property type="component" value="Unplaced"/>
</dbReference>
<dbReference type="InterPro" id="IPR003877">
    <property type="entry name" value="SPRY_dom"/>
</dbReference>
<dbReference type="SMART" id="SM00449">
    <property type="entry name" value="SPRY"/>
    <property type="match status" value="1"/>
</dbReference>
<dbReference type="Ensembl" id="ENSEBUT00000020264.1">
    <property type="protein sequence ID" value="ENSEBUP00000019688.1"/>
    <property type="gene ID" value="ENSEBUG00000012230.1"/>
</dbReference>
<dbReference type="Gene3D" id="2.60.120.920">
    <property type="match status" value="1"/>
</dbReference>
<dbReference type="CDD" id="cd00063">
    <property type="entry name" value="FN3"/>
    <property type="match status" value="1"/>
</dbReference>
<feature type="domain" description="B30.2/SPRY" evidence="2">
    <location>
        <begin position="139"/>
        <end position="324"/>
    </location>
</feature>
<dbReference type="PANTHER" id="PTHR24099">
    <property type="entry name" value="E3 UBIQUITIN-PROTEIN LIGASE TRIM36-RELATED"/>
    <property type="match status" value="1"/>
</dbReference>
<dbReference type="PANTHER" id="PTHR24099:SF15">
    <property type="entry name" value="E3 UBIQUITIN-PROTEIN LIGASE TRIM9"/>
    <property type="match status" value="1"/>
</dbReference>
<dbReference type="PROSITE" id="PS50188">
    <property type="entry name" value="B302_SPRY"/>
    <property type="match status" value="1"/>
</dbReference>